<dbReference type="GO" id="GO:0008270">
    <property type="term" value="F:zinc ion binding"/>
    <property type="evidence" value="ECO:0007669"/>
    <property type="project" value="UniProtKB-KW"/>
</dbReference>
<accession>A0A8H3L0K1</accession>
<dbReference type="GO" id="GO:0000981">
    <property type="term" value="F:DNA-binding transcription factor activity, RNA polymerase II-specific"/>
    <property type="evidence" value="ECO:0007669"/>
    <property type="project" value="TreeGrafter"/>
</dbReference>
<dbReference type="SUPFAM" id="SSF144232">
    <property type="entry name" value="HIT/MYND zinc finger-like"/>
    <property type="match status" value="4"/>
</dbReference>
<evidence type="ECO:0000256" key="4">
    <source>
        <dbReference type="PROSITE-ProRule" id="PRU00134"/>
    </source>
</evidence>
<name>A0A8H3L0K1_9GLOM</name>
<dbReference type="PANTHER" id="PTHR10237">
    <property type="entry name" value="DEFORMED EPIDERMAL AUTOREGULATORY FACTOR 1 HOMOLOG SUPPRESSIN"/>
    <property type="match status" value="1"/>
</dbReference>
<dbReference type="Pfam" id="PF01753">
    <property type="entry name" value="zf-MYND"/>
    <property type="match status" value="4"/>
</dbReference>
<evidence type="ECO:0000259" key="5">
    <source>
        <dbReference type="PROSITE" id="PS50865"/>
    </source>
</evidence>
<feature type="domain" description="MYND-type" evidence="5">
    <location>
        <begin position="1513"/>
        <end position="1555"/>
    </location>
</feature>
<feature type="domain" description="MYND-type" evidence="5">
    <location>
        <begin position="1348"/>
        <end position="1389"/>
    </location>
</feature>
<keyword evidence="3" id="KW-0862">Zinc</keyword>
<dbReference type="InterPro" id="IPR039448">
    <property type="entry name" value="Beta_helix"/>
</dbReference>
<dbReference type="InterPro" id="IPR012334">
    <property type="entry name" value="Pectin_lyas_fold"/>
</dbReference>
<evidence type="ECO:0000313" key="6">
    <source>
        <dbReference type="EMBL" id="GES77876.1"/>
    </source>
</evidence>
<evidence type="ECO:0000256" key="1">
    <source>
        <dbReference type="ARBA" id="ARBA00022723"/>
    </source>
</evidence>
<comment type="caution">
    <text evidence="6">The sequence shown here is derived from an EMBL/GenBank/DDBJ whole genome shotgun (WGS) entry which is preliminary data.</text>
</comment>
<feature type="domain" description="MYND-type" evidence="5">
    <location>
        <begin position="1273"/>
        <end position="1314"/>
    </location>
</feature>
<dbReference type="EMBL" id="BLAL01000034">
    <property type="protein sequence ID" value="GES77876.1"/>
    <property type="molecule type" value="Genomic_DNA"/>
</dbReference>
<evidence type="ECO:0000313" key="7">
    <source>
        <dbReference type="Proteomes" id="UP000615446"/>
    </source>
</evidence>
<sequence>MESVNVSNTFEIHMLELKKFQEKHSKAFKVNSTVSFVLPKSSFSLLSSKERKELSKIYFNLAKVIIMEYNSDVNLIEEEKRLQALSYLSTSIDLDAMCNKEAYSMIARIYAANDNPIGAYVNILIAIALKKISREDKFFIQQCNRMPFPPPKDIRQHNISKGVSIDPLLFNDVVLILESGTYNVMFPIVGKNIVIIGIGEVTIKNPYLHVFSGRKNKIVLYNINVECAQEHSLFFEKSQVFIDNCLFTKCSGLMPPICIDGRDATLYMNKCVVANSRNAGGILINGDAKAKITNCEIHNIGLNAIEVRYGSSLYAEKNEIHHNKQGVLVWLDSNEVTLVDNIIRDNYAEGIIISGNREPAMSKKFNRFLPPGFRSESAIEPPPTSSYKKPSQTTVILKKNQILKSGFFGVSADFGANLRMEENEIAASNTSGCIIKGGVDAYFLNNKIHHNRSHGIEIGINYHGKVIVENNHIHSNKKENFIQPTANLFRDTSAILGIEMRQLFSPVKMINNKIGEDDSNEQKFVDFNVSSNRPGMHLFYEGEPLLYAIGNTYGFNLLKDFDIHAAISDKSYTATTNTSAMRTTPVKSKQISIFLGGVGDLRNIAETVHGLMKSSENQIENFNIKLYFVINDYNPTILTRDLVLLEMIGRLPDPKPSSFINIKNLYSQWNKDFVVGATEILSVWGEKVIISNSYNKLSSCIHSLIEVFENNVDTCTNKSNKKLPSWISFKYSSSTASSILRTLRCWQENKLTAAALNWDTKQSNALTFIGSSPETKRLEDLKICCNVYEDIGKYTLCQLPISPQAQTCNDEHEILLPGAKRNMVNVTMLTVPTMEYNVYQTSCIFRAFQIACDIPRPGEKREDSVEDLTLYDHLLLTLLPKLISLRASLRGTSSVRIQVMPILGDVMDVLLCRLPSSVRFNTIDCSNLADYVSLLNILLTAAPRLKDNSLLTLQLMKLLHQPANLMKEFVEERLGLNLNILARLTGITFVNAYYKDYAVYVTWNFDLTHKVEDKLDLLLTDVISVAKICCTAHKNRIKGLSVNILVRLFQIMIIRFPENIMSQLLRILFASHGFEKHIPNFVMHLVELKTFITLHLSWSVVIKLEEFKDLKVSIGRYTLRWKTDKIKKSKIMNMMEKSKVHSEAEIWLRLIKPVSVGNSERQKKKESNNSYNSNDKEPIHYYFDSVSLSAIEAPLITITFHLPVPFYDTHKDWILECNVGSETILLASKKVTLSDAIQKSVYHDTWIDVSRTEDNDETEDYETEKNDKDVKVCKRCGKASTVEEGGGICSKCKLVFYCSRDCQKEDWKSHKKECKSTLSTLADVSIAEGNNEIKDNSEIETKKNNDTCSRCGKTSVVEVGGGICSKCKLVFYCSRDCQKEDWKRHKKECNHSSVTTTKSTSSRLADVSITETNNEIKDNKEIETKKNDDVCSRCGKTSIVEAGGGICSKCKSVFYCSRDCQKEDWKRHKKECNFNPATTTKSTSSRLADVITETNNEIKDNSEIETKKNGNACKRCGKTSTMEAGGGICSKCKLVFYCSRDCQKEDWKRHRKEDCVGHEQ</sequence>
<organism evidence="6 7">
    <name type="scientific">Rhizophagus clarus</name>
    <dbReference type="NCBI Taxonomy" id="94130"/>
    <lineage>
        <taxon>Eukaryota</taxon>
        <taxon>Fungi</taxon>
        <taxon>Fungi incertae sedis</taxon>
        <taxon>Mucoromycota</taxon>
        <taxon>Glomeromycotina</taxon>
        <taxon>Glomeromycetes</taxon>
        <taxon>Glomerales</taxon>
        <taxon>Glomeraceae</taxon>
        <taxon>Rhizophagus</taxon>
    </lineage>
</organism>
<dbReference type="InterPro" id="IPR006626">
    <property type="entry name" value="PbH1"/>
</dbReference>
<protein>
    <recommendedName>
        <fullName evidence="5">MYND-type domain-containing protein</fullName>
    </recommendedName>
</protein>
<reference evidence="6" key="1">
    <citation type="submission" date="2019-10" db="EMBL/GenBank/DDBJ databases">
        <title>Conservation and host-specific expression of non-tandemly repeated heterogenous ribosome RNA gene in arbuscular mycorrhizal fungi.</title>
        <authorList>
            <person name="Maeda T."/>
            <person name="Kobayashi Y."/>
            <person name="Nakagawa T."/>
            <person name="Ezawa T."/>
            <person name="Yamaguchi K."/>
            <person name="Bino T."/>
            <person name="Nishimoto Y."/>
            <person name="Shigenobu S."/>
            <person name="Kawaguchi M."/>
        </authorList>
    </citation>
    <scope>NUCLEOTIDE SEQUENCE</scope>
    <source>
        <strain evidence="6">HR1</strain>
    </source>
</reference>
<proteinExistence type="predicted"/>
<feature type="domain" description="MYND-type" evidence="5">
    <location>
        <begin position="1431"/>
        <end position="1472"/>
    </location>
</feature>
<dbReference type="InterPro" id="IPR027974">
    <property type="entry name" value="DUF4470"/>
</dbReference>
<dbReference type="GO" id="GO:0005634">
    <property type="term" value="C:nucleus"/>
    <property type="evidence" value="ECO:0007669"/>
    <property type="project" value="TreeGrafter"/>
</dbReference>
<dbReference type="Gene3D" id="2.160.20.10">
    <property type="entry name" value="Single-stranded right-handed beta-helix, Pectin lyase-like"/>
    <property type="match status" value="2"/>
</dbReference>
<evidence type="ECO:0000256" key="3">
    <source>
        <dbReference type="ARBA" id="ARBA00022833"/>
    </source>
</evidence>
<dbReference type="InterPro" id="IPR002893">
    <property type="entry name" value="Znf_MYND"/>
</dbReference>
<dbReference type="Pfam" id="PF14737">
    <property type="entry name" value="DUF4470"/>
    <property type="match status" value="1"/>
</dbReference>
<dbReference type="PANTHER" id="PTHR10237:SF14">
    <property type="entry name" value="MYND-TYPE DOMAIN-CONTAINING PROTEIN"/>
    <property type="match status" value="1"/>
</dbReference>
<dbReference type="PROSITE" id="PS01360">
    <property type="entry name" value="ZF_MYND_1"/>
    <property type="match status" value="4"/>
</dbReference>
<dbReference type="InterPro" id="IPR011050">
    <property type="entry name" value="Pectin_lyase_fold/virulence"/>
</dbReference>
<dbReference type="InterPro" id="IPR024119">
    <property type="entry name" value="TF_DEAF-1"/>
</dbReference>
<keyword evidence="2 4" id="KW-0863">Zinc-finger</keyword>
<evidence type="ECO:0000256" key="2">
    <source>
        <dbReference type="ARBA" id="ARBA00022771"/>
    </source>
</evidence>
<dbReference type="PROSITE" id="PS50865">
    <property type="entry name" value="ZF_MYND_2"/>
    <property type="match status" value="4"/>
</dbReference>
<dbReference type="Gene3D" id="6.10.140.2220">
    <property type="match status" value="4"/>
</dbReference>
<dbReference type="SUPFAM" id="SSF51126">
    <property type="entry name" value="Pectin lyase-like"/>
    <property type="match status" value="2"/>
</dbReference>
<dbReference type="Proteomes" id="UP000615446">
    <property type="component" value="Unassembled WGS sequence"/>
</dbReference>
<dbReference type="SMART" id="SM00710">
    <property type="entry name" value="PbH1"/>
    <property type="match status" value="7"/>
</dbReference>
<dbReference type="OrthoDB" id="3257538at2759"/>
<keyword evidence="1" id="KW-0479">Metal-binding</keyword>
<gene>
    <name evidence="6" type="ORF">RCL2_000520800</name>
</gene>
<dbReference type="Pfam" id="PF13229">
    <property type="entry name" value="Beta_helix"/>
    <property type="match status" value="2"/>
</dbReference>